<name>A0A2T9Z391_9FUNG</name>
<gene>
    <name evidence="2" type="ORF">BB559_001039</name>
</gene>
<feature type="region of interest" description="Disordered" evidence="1">
    <location>
        <begin position="1"/>
        <end position="34"/>
    </location>
</feature>
<feature type="compositionally biased region" description="Polar residues" evidence="1">
    <location>
        <begin position="1"/>
        <end position="12"/>
    </location>
</feature>
<feature type="compositionally biased region" description="Low complexity" evidence="1">
    <location>
        <begin position="149"/>
        <end position="162"/>
    </location>
</feature>
<feature type="compositionally biased region" description="Basic and acidic residues" evidence="1">
    <location>
        <begin position="163"/>
        <end position="183"/>
    </location>
</feature>
<dbReference type="Proteomes" id="UP000245699">
    <property type="component" value="Unassembled WGS sequence"/>
</dbReference>
<dbReference type="EMBL" id="MBFT01000054">
    <property type="protein sequence ID" value="PVU99057.1"/>
    <property type="molecule type" value="Genomic_DNA"/>
</dbReference>
<feature type="region of interest" description="Disordered" evidence="1">
    <location>
        <begin position="135"/>
        <end position="183"/>
    </location>
</feature>
<accession>A0A2T9Z391</accession>
<evidence type="ECO:0000313" key="2">
    <source>
        <dbReference type="EMBL" id="PVU99057.1"/>
    </source>
</evidence>
<reference evidence="2 3" key="1">
    <citation type="journal article" date="2018" name="MBio">
        <title>Comparative Genomics Reveals the Core Gene Toolbox for the Fungus-Insect Symbiosis.</title>
        <authorList>
            <person name="Wang Y."/>
            <person name="Stata M."/>
            <person name="Wang W."/>
            <person name="Stajich J.E."/>
            <person name="White M.M."/>
            <person name="Moncalvo J.M."/>
        </authorList>
    </citation>
    <scope>NUCLEOTIDE SEQUENCE [LARGE SCALE GENOMIC DNA]</scope>
    <source>
        <strain evidence="2 3">AUS-77-4</strain>
    </source>
</reference>
<feature type="compositionally biased region" description="Pro residues" evidence="1">
    <location>
        <begin position="222"/>
        <end position="232"/>
    </location>
</feature>
<evidence type="ECO:0000313" key="3">
    <source>
        <dbReference type="Proteomes" id="UP000245699"/>
    </source>
</evidence>
<feature type="compositionally biased region" description="Basic and acidic residues" evidence="1">
    <location>
        <begin position="57"/>
        <end position="75"/>
    </location>
</feature>
<feature type="region of interest" description="Disordered" evidence="1">
    <location>
        <begin position="57"/>
        <end position="106"/>
    </location>
</feature>
<keyword evidence="3" id="KW-1185">Reference proteome</keyword>
<comment type="caution">
    <text evidence="2">The sequence shown here is derived from an EMBL/GenBank/DDBJ whole genome shotgun (WGS) entry which is preliminary data.</text>
</comment>
<feature type="compositionally biased region" description="Basic and acidic residues" evidence="1">
    <location>
        <begin position="83"/>
        <end position="106"/>
    </location>
</feature>
<feature type="compositionally biased region" description="Basic and acidic residues" evidence="1">
    <location>
        <begin position="13"/>
        <end position="26"/>
    </location>
</feature>
<organism evidence="2 3">
    <name type="scientific">Furculomyces boomerangus</name>
    <dbReference type="NCBI Taxonomy" id="61424"/>
    <lineage>
        <taxon>Eukaryota</taxon>
        <taxon>Fungi</taxon>
        <taxon>Fungi incertae sedis</taxon>
        <taxon>Zoopagomycota</taxon>
        <taxon>Kickxellomycotina</taxon>
        <taxon>Harpellomycetes</taxon>
        <taxon>Harpellales</taxon>
        <taxon>Harpellaceae</taxon>
        <taxon>Furculomyces</taxon>
    </lineage>
</organism>
<dbReference type="AlphaFoldDB" id="A0A2T9Z391"/>
<evidence type="ECO:0000256" key="1">
    <source>
        <dbReference type="SAM" id="MobiDB-lite"/>
    </source>
</evidence>
<protein>
    <submittedName>
        <fullName evidence="2">Uncharacterized protein</fullName>
    </submittedName>
</protein>
<proteinExistence type="predicted"/>
<feature type="region of interest" description="Disordered" evidence="1">
    <location>
        <begin position="204"/>
        <end position="232"/>
    </location>
</feature>
<sequence length="232" mass="26315">MADYISGSSESENTIRNDSDYSDEGKNYQTLPGKFGESMVVPTVRNVDLGGGKVKKEEEFDFKMPTESESHDGKPSKQGKVLHLKDIQIDGRVGKKEEGRSSKGKDFTPEAMVMNYIMENAYNWEDMKNLSLRESSGGARKRVNGKNVTTNNEESGNNSNDDGYLHFEDHDQKEKSEMVYDRDSEKSLEVEDWYFDISEATGNFVRSENGDNDSLKVNKNRLPPPPWFGRNK</sequence>